<dbReference type="AlphaFoldDB" id="A0A4V3I087"/>
<feature type="region of interest" description="Disordered" evidence="1">
    <location>
        <begin position="1"/>
        <end position="39"/>
    </location>
</feature>
<organism evidence="2 3">
    <name type="scientific">Colletotrichum sidae</name>
    <dbReference type="NCBI Taxonomy" id="1347389"/>
    <lineage>
        <taxon>Eukaryota</taxon>
        <taxon>Fungi</taxon>
        <taxon>Dikarya</taxon>
        <taxon>Ascomycota</taxon>
        <taxon>Pezizomycotina</taxon>
        <taxon>Sordariomycetes</taxon>
        <taxon>Hypocreomycetidae</taxon>
        <taxon>Glomerellales</taxon>
        <taxon>Glomerellaceae</taxon>
        <taxon>Colletotrichum</taxon>
        <taxon>Colletotrichum orbiculare species complex</taxon>
    </lineage>
</organism>
<evidence type="ECO:0000256" key="1">
    <source>
        <dbReference type="SAM" id="MobiDB-lite"/>
    </source>
</evidence>
<proteinExistence type="predicted"/>
<dbReference type="Proteomes" id="UP000295604">
    <property type="component" value="Unassembled WGS sequence"/>
</dbReference>
<comment type="caution">
    <text evidence="2">The sequence shown here is derived from an EMBL/GenBank/DDBJ whole genome shotgun (WGS) entry which is preliminary data.</text>
</comment>
<evidence type="ECO:0000313" key="3">
    <source>
        <dbReference type="Proteomes" id="UP000295604"/>
    </source>
</evidence>
<reference evidence="2 3" key="1">
    <citation type="submission" date="2018-11" db="EMBL/GenBank/DDBJ databases">
        <title>Genome sequence and assembly of Colletotrichum sidae.</title>
        <authorList>
            <person name="Gan P."/>
            <person name="Shirasu K."/>
        </authorList>
    </citation>
    <scope>NUCLEOTIDE SEQUENCE [LARGE SCALE GENOMIC DNA]</scope>
    <source>
        <strain evidence="2 3">CBS 518.97</strain>
    </source>
</reference>
<accession>A0A4V3I087</accession>
<feature type="compositionally biased region" description="Polar residues" evidence="1">
    <location>
        <begin position="68"/>
        <end position="84"/>
    </location>
</feature>
<dbReference type="EMBL" id="QAPF01001625">
    <property type="protein sequence ID" value="TDZ99554.1"/>
    <property type="molecule type" value="Genomic_DNA"/>
</dbReference>
<protein>
    <submittedName>
        <fullName evidence="2">Uncharacterized protein</fullName>
    </submittedName>
</protein>
<sequence length="93" mass="10507">MLTKVLYRRRGEPPNPPNCTTHHVPDTTRHHTTPHHTNRRDQAVGALPHTLPQFFCLSDSRFGTRLNSDSSSQTLRTNEQLNLPNNPPCCGLV</sequence>
<name>A0A4V3I087_9PEZI</name>
<feature type="region of interest" description="Disordered" evidence="1">
    <location>
        <begin position="68"/>
        <end position="93"/>
    </location>
</feature>
<gene>
    <name evidence="2" type="ORF">C8034_v000121</name>
</gene>
<keyword evidence="3" id="KW-1185">Reference proteome</keyword>
<evidence type="ECO:0000313" key="2">
    <source>
        <dbReference type="EMBL" id="TDZ99554.1"/>
    </source>
</evidence>